<accession>A0ABZ0BCJ0</accession>
<dbReference type="SMART" id="SM00072">
    <property type="entry name" value="GuKc"/>
    <property type="match status" value="1"/>
</dbReference>
<evidence type="ECO:0000256" key="1">
    <source>
        <dbReference type="ARBA" id="ARBA00005790"/>
    </source>
</evidence>
<comment type="similarity">
    <text evidence="1 9">Belongs to the guanylate kinase family.</text>
</comment>
<dbReference type="InterPro" id="IPR017665">
    <property type="entry name" value="Guanylate_kinase"/>
</dbReference>
<sequence length="216" mass="24766">MANPIESDPHGFKRRGVLFVLSSPSGAGKSTIARKLLADEPKLSMSVSYTTRPPREGEVDGRDYHFVDVERFREMVANNEFLEWAHVFDHRYGTPKADVFHTLSEGEDILFDIDWQGAQQLYQLAGGDVVRVFILPPSMAELRQRLERRATDSQDIIEGRMVRAEREVSHWDAYDYVLVNDDVETCFRSVKTILAAERLKRSRQTGLIGFIRHLGR</sequence>
<comment type="catalytic activity">
    <reaction evidence="9">
        <text>GMP + ATP = GDP + ADP</text>
        <dbReference type="Rhea" id="RHEA:20780"/>
        <dbReference type="ChEBI" id="CHEBI:30616"/>
        <dbReference type="ChEBI" id="CHEBI:58115"/>
        <dbReference type="ChEBI" id="CHEBI:58189"/>
        <dbReference type="ChEBI" id="CHEBI:456216"/>
        <dbReference type="EC" id="2.7.4.8"/>
    </reaction>
</comment>
<dbReference type="Pfam" id="PF00625">
    <property type="entry name" value="Guanylate_kin"/>
    <property type="match status" value="1"/>
</dbReference>
<feature type="binding site" evidence="9">
    <location>
        <begin position="23"/>
        <end position="30"/>
    </location>
    <ligand>
        <name>ATP</name>
        <dbReference type="ChEBI" id="CHEBI:30616"/>
    </ligand>
</feature>
<dbReference type="NCBIfam" id="TIGR03263">
    <property type="entry name" value="guanyl_kin"/>
    <property type="match status" value="1"/>
</dbReference>
<dbReference type="PANTHER" id="PTHR23117">
    <property type="entry name" value="GUANYLATE KINASE-RELATED"/>
    <property type="match status" value="1"/>
</dbReference>
<dbReference type="InterPro" id="IPR020590">
    <property type="entry name" value="Guanylate_kinase_CS"/>
</dbReference>
<dbReference type="InterPro" id="IPR008144">
    <property type="entry name" value="Guanylate_kin-like_dom"/>
</dbReference>
<dbReference type="PROSITE" id="PS00856">
    <property type="entry name" value="GUANYLATE_KINASE_1"/>
    <property type="match status" value="1"/>
</dbReference>
<keyword evidence="7 9" id="KW-0067">ATP-binding</keyword>
<dbReference type="Gene3D" id="3.40.50.300">
    <property type="entry name" value="P-loop containing nucleotide triphosphate hydrolases"/>
    <property type="match status" value="2"/>
</dbReference>
<evidence type="ECO:0000256" key="8">
    <source>
        <dbReference type="ARBA" id="ARBA00030128"/>
    </source>
</evidence>
<feature type="domain" description="Guanylate kinase-like" evidence="10">
    <location>
        <begin position="16"/>
        <end position="195"/>
    </location>
</feature>
<name>A0ABZ0BCJ0_9SPHN</name>
<dbReference type="PANTHER" id="PTHR23117:SF13">
    <property type="entry name" value="GUANYLATE KINASE"/>
    <property type="match status" value="1"/>
</dbReference>
<dbReference type="Gene3D" id="3.30.63.10">
    <property type="entry name" value="Guanylate Kinase phosphate binding domain"/>
    <property type="match status" value="1"/>
</dbReference>
<keyword evidence="5 9" id="KW-0547">Nucleotide-binding</keyword>
<evidence type="ECO:0000256" key="4">
    <source>
        <dbReference type="ARBA" id="ARBA00022679"/>
    </source>
</evidence>
<dbReference type="InterPro" id="IPR027417">
    <property type="entry name" value="P-loop_NTPase"/>
</dbReference>
<evidence type="ECO:0000259" key="10">
    <source>
        <dbReference type="PROSITE" id="PS50052"/>
    </source>
</evidence>
<organism evidence="11 12">
    <name type="scientific">Stakelama saccharophila</name>
    <dbReference type="NCBI Taxonomy" id="3075605"/>
    <lineage>
        <taxon>Bacteria</taxon>
        <taxon>Pseudomonadati</taxon>
        <taxon>Pseudomonadota</taxon>
        <taxon>Alphaproteobacteria</taxon>
        <taxon>Sphingomonadales</taxon>
        <taxon>Sphingomonadaceae</taxon>
        <taxon>Stakelama</taxon>
    </lineage>
</organism>
<dbReference type="HAMAP" id="MF_00328">
    <property type="entry name" value="Guanylate_kinase"/>
    <property type="match status" value="1"/>
</dbReference>
<reference evidence="11 12" key="1">
    <citation type="submission" date="2023-09" db="EMBL/GenBank/DDBJ databases">
        <authorList>
            <person name="Rey-Velasco X."/>
        </authorList>
    </citation>
    <scope>NUCLEOTIDE SEQUENCE [LARGE SCALE GENOMIC DNA]</scope>
    <source>
        <strain evidence="11 12">W311</strain>
    </source>
</reference>
<evidence type="ECO:0000256" key="9">
    <source>
        <dbReference type="HAMAP-Rule" id="MF_00328"/>
    </source>
</evidence>
<keyword evidence="12" id="KW-1185">Reference proteome</keyword>
<dbReference type="Proteomes" id="UP001302249">
    <property type="component" value="Chromosome"/>
</dbReference>
<evidence type="ECO:0000256" key="7">
    <source>
        <dbReference type="ARBA" id="ARBA00022840"/>
    </source>
</evidence>
<dbReference type="PROSITE" id="PS50052">
    <property type="entry name" value="GUANYLATE_KINASE_2"/>
    <property type="match status" value="1"/>
</dbReference>
<evidence type="ECO:0000256" key="3">
    <source>
        <dbReference type="ARBA" id="ARBA00016296"/>
    </source>
</evidence>
<evidence type="ECO:0000313" key="12">
    <source>
        <dbReference type="Proteomes" id="UP001302249"/>
    </source>
</evidence>
<dbReference type="EMBL" id="CP135076">
    <property type="protein sequence ID" value="WNO55109.1"/>
    <property type="molecule type" value="Genomic_DNA"/>
</dbReference>
<keyword evidence="4 9" id="KW-0808">Transferase</keyword>
<proteinExistence type="inferred from homology"/>
<comment type="subcellular location">
    <subcellularLocation>
        <location evidence="9">Cytoplasm</location>
    </subcellularLocation>
</comment>
<dbReference type="EC" id="2.7.4.8" evidence="2 9"/>
<dbReference type="RefSeq" id="WP_313918323.1">
    <property type="nucleotide sequence ID" value="NZ_CP135076.1"/>
</dbReference>
<keyword evidence="6 9" id="KW-0418">Kinase</keyword>
<evidence type="ECO:0000256" key="6">
    <source>
        <dbReference type="ARBA" id="ARBA00022777"/>
    </source>
</evidence>
<dbReference type="GO" id="GO:0004385">
    <property type="term" value="F:GMP kinase activity"/>
    <property type="evidence" value="ECO:0007669"/>
    <property type="project" value="UniProtKB-EC"/>
</dbReference>
<protein>
    <recommendedName>
        <fullName evidence="3 9">Guanylate kinase</fullName>
        <ecNumber evidence="2 9">2.7.4.8</ecNumber>
    </recommendedName>
    <alternativeName>
        <fullName evidence="8 9">GMP kinase</fullName>
    </alternativeName>
</protein>
<evidence type="ECO:0000256" key="2">
    <source>
        <dbReference type="ARBA" id="ARBA00012961"/>
    </source>
</evidence>
<keyword evidence="9" id="KW-0963">Cytoplasm</keyword>
<dbReference type="InterPro" id="IPR008145">
    <property type="entry name" value="GK/Ca_channel_bsu"/>
</dbReference>
<evidence type="ECO:0000256" key="5">
    <source>
        <dbReference type="ARBA" id="ARBA00022741"/>
    </source>
</evidence>
<evidence type="ECO:0000313" key="11">
    <source>
        <dbReference type="EMBL" id="WNO55109.1"/>
    </source>
</evidence>
<dbReference type="CDD" id="cd00071">
    <property type="entry name" value="GMPK"/>
    <property type="match status" value="1"/>
</dbReference>
<comment type="function">
    <text evidence="9">Essential for recycling GMP and indirectly, cGMP.</text>
</comment>
<dbReference type="SUPFAM" id="SSF52540">
    <property type="entry name" value="P-loop containing nucleoside triphosphate hydrolases"/>
    <property type="match status" value="1"/>
</dbReference>
<gene>
    <name evidence="9 11" type="primary">gmk</name>
    <name evidence="11" type="ORF">RPR59_04605</name>
</gene>